<keyword evidence="1" id="KW-1133">Transmembrane helix</keyword>
<feature type="transmembrane region" description="Helical" evidence="1">
    <location>
        <begin position="42"/>
        <end position="59"/>
    </location>
</feature>
<sequence>MNQSILGGIVLIALAVFAWWVISPLSAGTMRAMGPAMMPKMLAALLGLCGLLLVVFGFVKPDARVEGLHLRPAILIPLGLVVFGLTIRPFDLGFVVTPGLGLAVAGPLAMLIGGQASPQSRLLELIPLSLILTAFCIILFGDLLNLAIPVYPQALQDRIPAGWSHHDVLRAIAGAYVVLGALTAIPAFAAARREKAHV</sequence>
<keyword evidence="1" id="KW-0472">Membrane</keyword>
<comment type="caution">
    <text evidence="3">The sequence shown here is derived from an EMBL/GenBank/DDBJ whole genome shotgun (WGS) entry which is preliminary data.</text>
</comment>
<dbReference type="AlphaFoldDB" id="A0A947DBG2"/>
<feature type="transmembrane region" description="Helical" evidence="1">
    <location>
        <begin position="93"/>
        <end position="113"/>
    </location>
</feature>
<dbReference type="EMBL" id="JAHHZF010000014">
    <property type="protein sequence ID" value="MBT9292617.1"/>
    <property type="molecule type" value="Genomic_DNA"/>
</dbReference>
<evidence type="ECO:0000256" key="1">
    <source>
        <dbReference type="SAM" id="Phobius"/>
    </source>
</evidence>
<keyword evidence="4" id="KW-1185">Reference proteome</keyword>
<name>A0A947DBG2_9HYPH</name>
<dbReference type="RefSeq" id="WP_261971118.1">
    <property type="nucleotide sequence ID" value="NZ_JAHHZF010000014.1"/>
</dbReference>
<evidence type="ECO:0000313" key="3">
    <source>
        <dbReference type="EMBL" id="MBT9292617.1"/>
    </source>
</evidence>
<gene>
    <name evidence="3" type="ORF">KL771_24360</name>
</gene>
<organism evidence="3 4">
    <name type="scientific">Prosthecodimorpha staleyi</name>
    <dbReference type="NCBI Taxonomy" id="2840188"/>
    <lineage>
        <taxon>Bacteria</taxon>
        <taxon>Pseudomonadati</taxon>
        <taxon>Pseudomonadota</taxon>
        <taxon>Alphaproteobacteria</taxon>
        <taxon>Hyphomicrobiales</taxon>
        <taxon>Ancalomicrobiaceae</taxon>
        <taxon>Prosthecodimorpha</taxon>
    </lineage>
</organism>
<keyword evidence="1" id="KW-0812">Transmembrane</keyword>
<feature type="transmembrane region" description="Helical" evidence="1">
    <location>
        <begin position="125"/>
        <end position="148"/>
    </location>
</feature>
<dbReference type="InterPro" id="IPR009936">
    <property type="entry name" value="DUF1468"/>
</dbReference>
<feature type="transmembrane region" description="Helical" evidence="1">
    <location>
        <begin position="168"/>
        <end position="191"/>
    </location>
</feature>
<accession>A0A947DBG2</accession>
<dbReference type="Pfam" id="PF07331">
    <property type="entry name" value="TctB"/>
    <property type="match status" value="1"/>
</dbReference>
<dbReference type="Proteomes" id="UP000766595">
    <property type="component" value="Unassembled WGS sequence"/>
</dbReference>
<evidence type="ECO:0000313" key="4">
    <source>
        <dbReference type="Proteomes" id="UP000766595"/>
    </source>
</evidence>
<feature type="transmembrane region" description="Helical" evidence="1">
    <location>
        <begin position="5"/>
        <end position="22"/>
    </location>
</feature>
<evidence type="ECO:0000259" key="2">
    <source>
        <dbReference type="Pfam" id="PF07331"/>
    </source>
</evidence>
<reference evidence="3 4" key="1">
    <citation type="submission" date="2021-06" db="EMBL/GenBank/DDBJ databases">
        <authorList>
            <person name="Grouzdev D.S."/>
            <person name="Koziaeva V."/>
        </authorList>
    </citation>
    <scope>NUCLEOTIDE SEQUENCE [LARGE SCALE GENOMIC DNA]</scope>
    <source>
        <strain evidence="3 4">22</strain>
    </source>
</reference>
<protein>
    <submittedName>
        <fullName evidence="3">Tripartite tricarboxylate transporter TctB family protein</fullName>
    </submittedName>
</protein>
<proteinExistence type="predicted"/>
<feature type="domain" description="DUF1468" evidence="2">
    <location>
        <begin position="6"/>
        <end position="149"/>
    </location>
</feature>
<feature type="transmembrane region" description="Helical" evidence="1">
    <location>
        <begin position="68"/>
        <end position="87"/>
    </location>
</feature>